<protein>
    <submittedName>
        <fullName evidence="1">Uncharacterized protein</fullName>
    </submittedName>
</protein>
<proteinExistence type="predicted"/>
<evidence type="ECO:0000313" key="1">
    <source>
        <dbReference type="EMBL" id="ASF00781.1"/>
    </source>
</evidence>
<organism evidence="1">
    <name type="scientific">uncultured virus</name>
    <dbReference type="NCBI Taxonomy" id="340016"/>
    <lineage>
        <taxon>Viruses</taxon>
        <taxon>environmental samples</taxon>
    </lineage>
</organism>
<accession>A0A218MNH1</accession>
<reference evidence="1" key="1">
    <citation type="submission" date="2016-10" db="EMBL/GenBank/DDBJ databases">
        <authorList>
            <person name="Varghese N."/>
        </authorList>
    </citation>
    <scope>NUCLEOTIDE SEQUENCE</scope>
</reference>
<sequence length="128" mass="15244">MNPEIKEELQHLMHCFPESFINCNNELVFHPRINYSFILDDCHNPRDVKAKALMWFSRPCCKTVVYKREKRNDIFHKKMTARLSEYLGVGLMVEQVRVIYQHLGNGIKKDLTYKFIDSGYDFKVLEVK</sequence>
<dbReference type="EMBL" id="KY052855">
    <property type="protein sequence ID" value="ASF00781.1"/>
    <property type="molecule type" value="Genomic_DNA"/>
</dbReference>
<reference evidence="1" key="2">
    <citation type="journal article" date="2017" name="Nat. Commun.">
        <title>Single-virus genomics reveals hidden cosmopolitan and abundant viruses.</title>
        <authorList>
            <person name="Martinez-Hernandez F."/>
            <person name="Fornas O."/>
            <person name="Lluesma Gomez M."/>
            <person name="Bolduc B."/>
            <person name="de la Cruz Pena M.J."/>
            <person name="Martinez J.M."/>
            <person name="Anton J."/>
            <person name="Gasol J.M."/>
            <person name="Rosselli R."/>
            <person name="Rodriguez-Valera F."/>
            <person name="Sullivan M.B."/>
            <person name="Acinas S.G."/>
            <person name="Martinez-Garcia M."/>
        </authorList>
    </citation>
    <scope>NUCLEOTIDE SEQUENCE</scope>
</reference>
<name>A0A218MNH1_9VIRU</name>